<protein>
    <submittedName>
        <fullName evidence="1">Uncharacterized protein</fullName>
    </submittedName>
</protein>
<proteinExistence type="predicted"/>
<organism evidence="1">
    <name type="scientific">Arundo donax</name>
    <name type="common">Giant reed</name>
    <name type="synonym">Donax arundinaceus</name>
    <dbReference type="NCBI Taxonomy" id="35708"/>
    <lineage>
        <taxon>Eukaryota</taxon>
        <taxon>Viridiplantae</taxon>
        <taxon>Streptophyta</taxon>
        <taxon>Embryophyta</taxon>
        <taxon>Tracheophyta</taxon>
        <taxon>Spermatophyta</taxon>
        <taxon>Magnoliopsida</taxon>
        <taxon>Liliopsida</taxon>
        <taxon>Poales</taxon>
        <taxon>Poaceae</taxon>
        <taxon>PACMAD clade</taxon>
        <taxon>Arundinoideae</taxon>
        <taxon>Arundineae</taxon>
        <taxon>Arundo</taxon>
    </lineage>
</organism>
<evidence type="ECO:0000313" key="1">
    <source>
        <dbReference type="EMBL" id="JAD30887.1"/>
    </source>
</evidence>
<name>A0A0A8Z7P6_ARUDO</name>
<sequence>MVQKNYAEIGGNYNTLMPSILVEE</sequence>
<accession>A0A0A8Z7P6</accession>
<reference evidence="1" key="1">
    <citation type="submission" date="2014-09" db="EMBL/GenBank/DDBJ databases">
        <authorList>
            <person name="Magalhaes I.L.F."/>
            <person name="Oliveira U."/>
            <person name="Santos F.R."/>
            <person name="Vidigal T.H.D.A."/>
            <person name="Brescovit A.D."/>
            <person name="Santos A.J."/>
        </authorList>
    </citation>
    <scope>NUCLEOTIDE SEQUENCE</scope>
    <source>
        <tissue evidence="1">Shoot tissue taken approximately 20 cm above the soil surface</tissue>
    </source>
</reference>
<reference evidence="1" key="2">
    <citation type="journal article" date="2015" name="Data Brief">
        <title>Shoot transcriptome of the giant reed, Arundo donax.</title>
        <authorList>
            <person name="Barrero R.A."/>
            <person name="Guerrero F.D."/>
            <person name="Moolhuijzen P."/>
            <person name="Goolsby J.A."/>
            <person name="Tidwell J."/>
            <person name="Bellgard S.E."/>
            <person name="Bellgard M.I."/>
        </authorList>
    </citation>
    <scope>NUCLEOTIDE SEQUENCE</scope>
    <source>
        <tissue evidence="1">Shoot tissue taken approximately 20 cm above the soil surface</tissue>
    </source>
</reference>
<dbReference type="AlphaFoldDB" id="A0A0A8Z7P6"/>
<dbReference type="EMBL" id="GBRH01267008">
    <property type="protein sequence ID" value="JAD30887.1"/>
    <property type="molecule type" value="Transcribed_RNA"/>
</dbReference>